<evidence type="ECO:0000256" key="9">
    <source>
        <dbReference type="ARBA" id="ARBA00046608"/>
    </source>
</evidence>
<dbReference type="PIRSF" id="PIRSF002465">
    <property type="entry name" value="Phsphlp_syn_PlsX"/>
    <property type="match status" value="1"/>
</dbReference>
<gene>
    <name evidence="10" type="primary">plsX</name>
    <name evidence="11" type="ORF">DEH80_10430</name>
</gene>
<sequence>MTDLRIALDAMSGDHGAAVVLPAASQVLAERPDLTLLIVGDESQIGAEVTALSSRYPGRVELLHADEVVGMDELPSRALRGKKRSSMRLAINAVKAGQAHACVSAGNTGALMATARFVLKTLPHIDRPAIISRIPSLNGYTLMLDLGANVECSADHLVQFAAMGDVVAHAVHGQASPRVALLNIGEEEIKGNDAIREAGQRLADSDLNYIGYVEGTDVFLGDVDVVVCDGFSGNVALKSSEGVAKLIGTLLREEFSRNALTKLSALAARPVLKSFARRIDPGNYNGASFVGLQGTVIKSHGSADSNAFANAIRIALVEIDYDVPRKIESLLASSLGAVAQQGVTPQQAAS</sequence>
<evidence type="ECO:0000313" key="12">
    <source>
        <dbReference type="Proteomes" id="UP000251800"/>
    </source>
</evidence>
<keyword evidence="7 10" id="KW-1208">Phospholipid metabolism</keyword>
<dbReference type="InterPro" id="IPR003664">
    <property type="entry name" value="FA_synthesis"/>
</dbReference>
<dbReference type="AlphaFoldDB" id="A0A363UKC5"/>
<keyword evidence="2 10" id="KW-0963">Cytoplasm</keyword>
<reference evidence="11 12" key="1">
    <citation type="submission" date="2018-05" db="EMBL/GenBank/DDBJ databases">
        <title>Abyssibacter profundi OUC007T gen. nov., sp. nov, a marine bacterium isolated from seawater of the Mariana Trench.</title>
        <authorList>
            <person name="Zhou S."/>
        </authorList>
    </citation>
    <scope>NUCLEOTIDE SEQUENCE [LARGE SCALE GENOMIC DNA]</scope>
    <source>
        <strain evidence="11 12">OUC007</strain>
    </source>
</reference>
<dbReference type="SUPFAM" id="SSF53659">
    <property type="entry name" value="Isocitrate/Isopropylmalate dehydrogenase-like"/>
    <property type="match status" value="1"/>
</dbReference>
<comment type="subunit">
    <text evidence="9 10">Homodimer. Probably interacts with PlsY.</text>
</comment>
<dbReference type="GO" id="GO:0008654">
    <property type="term" value="P:phospholipid biosynthetic process"/>
    <property type="evidence" value="ECO:0007669"/>
    <property type="project" value="UniProtKB-KW"/>
</dbReference>
<name>A0A363UKC5_9GAMM</name>
<organism evidence="11 12">
    <name type="scientific">Abyssibacter profundi</name>
    <dbReference type="NCBI Taxonomy" id="2182787"/>
    <lineage>
        <taxon>Bacteria</taxon>
        <taxon>Pseudomonadati</taxon>
        <taxon>Pseudomonadota</taxon>
        <taxon>Gammaproteobacteria</taxon>
        <taxon>Chromatiales</taxon>
        <taxon>Oceanococcaceae</taxon>
        <taxon>Abyssibacter</taxon>
    </lineage>
</organism>
<dbReference type="EMBL" id="QEQK01000008">
    <property type="protein sequence ID" value="PWN55827.1"/>
    <property type="molecule type" value="Genomic_DNA"/>
</dbReference>
<dbReference type="GO" id="GO:0005737">
    <property type="term" value="C:cytoplasm"/>
    <property type="evidence" value="ECO:0007669"/>
    <property type="project" value="UniProtKB-SubCell"/>
</dbReference>
<dbReference type="HAMAP" id="MF_00019">
    <property type="entry name" value="PlsX"/>
    <property type="match status" value="1"/>
</dbReference>
<comment type="similarity">
    <text evidence="10">Belongs to the PlsX family.</text>
</comment>
<dbReference type="RefSeq" id="WP_109720438.1">
    <property type="nucleotide sequence ID" value="NZ_QEQK01000008.1"/>
</dbReference>
<dbReference type="Gene3D" id="3.40.718.10">
    <property type="entry name" value="Isopropylmalate Dehydrogenase"/>
    <property type="match status" value="1"/>
</dbReference>
<comment type="caution">
    <text evidence="11">The sequence shown here is derived from an EMBL/GenBank/DDBJ whole genome shotgun (WGS) entry which is preliminary data.</text>
</comment>
<comment type="function">
    <text evidence="10">Catalyzes the reversible formation of acyl-phosphate (acyl-PO(4)) from acyl-[acyl-carrier-protein] (acyl-ACP). This enzyme utilizes acyl-ACP as fatty acyl donor, but not acyl-CoA.</text>
</comment>
<evidence type="ECO:0000256" key="3">
    <source>
        <dbReference type="ARBA" id="ARBA00022516"/>
    </source>
</evidence>
<keyword evidence="5 10" id="KW-0443">Lipid metabolism</keyword>
<dbReference type="GO" id="GO:0006633">
    <property type="term" value="P:fatty acid biosynthetic process"/>
    <property type="evidence" value="ECO:0007669"/>
    <property type="project" value="UniProtKB-UniRule"/>
</dbReference>
<protein>
    <recommendedName>
        <fullName evidence="8 10">Phosphate acyltransferase</fullName>
        <ecNumber evidence="8 10">2.3.1.274</ecNumber>
    </recommendedName>
    <alternativeName>
        <fullName evidence="10">Acyl-ACP phosphotransacylase</fullName>
    </alternativeName>
    <alternativeName>
        <fullName evidence="10">Acyl-[acyl-carrier-protein]--phosphate acyltransferase</fullName>
    </alternativeName>
    <alternativeName>
        <fullName evidence="10">Phosphate-acyl-ACP acyltransferase</fullName>
    </alternativeName>
</protein>
<dbReference type="PANTHER" id="PTHR30100">
    <property type="entry name" value="FATTY ACID/PHOSPHOLIPID SYNTHESIS PROTEIN PLSX"/>
    <property type="match status" value="1"/>
</dbReference>
<comment type="pathway">
    <text evidence="10">Lipid metabolism; phospholipid metabolism.</text>
</comment>
<dbReference type="NCBIfam" id="TIGR00182">
    <property type="entry name" value="plsX"/>
    <property type="match status" value="1"/>
</dbReference>
<dbReference type="Pfam" id="PF02504">
    <property type="entry name" value="FA_synthesis"/>
    <property type="match status" value="1"/>
</dbReference>
<evidence type="ECO:0000256" key="7">
    <source>
        <dbReference type="ARBA" id="ARBA00023264"/>
    </source>
</evidence>
<dbReference type="UniPathway" id="UPA00085"/>
<evidence type="ECO:0000256" key="4">
    <source>
        <dbReference type="ARBA" id="ARBA00022679"/>
    </source>
</evidence>
<accession>A0A363UKC5</accession>
<keyword evidence="3 10" id="KW-0444">Lipid biosynthesis</keyword>
<dbReference type="Proteomes" id="UP000251800">
    <property type="component" value="Unassembled WGS sequence"/>
</dbReference>
<evidence type="ECO:0000256" key="2">
    <source>
        <dbReference type="ARBA" id="ARBA00022490"/>
    </source>
</evidence>
<evidence type="ECO:0000313" key="11">
    <source>
        <dbReference type="EMBL" id="PWN55827.1"/>
    </source>
</evidence>
<keyword evidence="4 10" id="KW-0808">Transferase</keyword>
<evidence type="ECO:0000256" key="8">
    <source>
        <dbReference type="ARBA" id="ARBA00024069"/>
    </source>
</evidence>
<evidence type="ECO:0000256" key="5">
    <source>
        <dbReference type="ARBA" id="ARBA00023098"/>
    </source>
</evidence>
<dbReference type="OrthoDB" id="9806408at2"/>
<dbReference type="InterPro" id="IPR012281">
    <property type="entry name" value="Phospholipid_synth_PlsX-like"/>
</dbReference>
<evidence type="ECO:0000256" key="6">
    <source>
        <dbReference type="ARBA" id="ARBA00023209"/>
    </source>
</evidence>
<proteinExistence type="inferred from homology"/>
<keyword evidence="6 10" id="KW-0594">Phospholipid biosynthesis</keyword>
<comment type="subcellular location">
    <subcellularLocation>
        <location evidence="10">Cytoplasm</location>
    </subcellularLocation>
    <text evidence="10">Associated with the membrane possibly through PlsY.</text>
</comment>
<evidence type="ECO:0000256" key="10">
    <source>
        <dbReference type="HAMAP-Rule" id="MF_00019"/>
    </source>
</evidence>
<keyword evidence="11" id="KW-0012">Acyltransferase</keyword>
<dbReference type="GO" id="GO:0043811">
    <property type="term" value="F:phosphate:acyl-[acyl carrier protein] acyltransferase activity"/>
    <property type="evidence" value="ECO:0007669"/>
    <property type="project" value="UniProtKB-UniRule"/>
</dbReference>
<comment type="catalytic activity">
    <reaction evidence="1 10">
        <text>a fatty acyl-[ACP] + phosphate = an acyl phosphate + holo-[ACP]</text>
        <dbReference type="Rhea" id="RHEA:42292"/>
        <dbReference type="Rhea" id="RHEA-COMP:9685"/>
        <dbReference type="Rhea" id="RHEA-COMP:14125"/>
        <dbReference type="ChEBI" id="CHEBI:43474"/>
        <dbReference type="ChEBI" id="CHEBI:59918"/>
        <dbReference type="ChEBI" id="CHEBI:64479"/>
        <dbReference type="ChEBI" id="CHEBI:138651"/>
        <dbReference type="EC" id="2.3.1.274"/>
    </reaction>
</comment>
<evidence type="ECO:0000256" key="1">
    <source>
        <dbReference type="ARBA" id="ARBA00001232"/>
    </source>
</evidence>
<dbReference type="PANTHER" id="PTHR30100:SF1">
    <property type="entry name" value="PHOSPHATE ACYLTRANSFERASE"/>
    <property type="match status" value="1"/>
</dbReference>
<keyword evidence="12" id="KW-1185">Reference proteome</keyword>
<dbReference type="EC" id="2.3.1.274" evidence="8 10"/>